<dbReference type="EMBL" id="QBMP01000309">
    <property type="protein sequence ID" value="PZO46453.1"/>
    <property type="molecule type" value="Genomic_DNA"/>
</dbReference>
<reference evidence="2 3" key="2">
    <citation type="submission" date="2018-06" db="EMBL/GenBank/DDBJ databases">
        <title>Metagenomic assembly of (sub)arctic Cyanobacteria and their associated microbiome from non-axenic cultures.</title>
        <authorList>
            <person name="Baurain D."/>
        </authorList>
    </citation>
    <scope>NUCLEOTIDE SEQUENCE [LARGE SCALE GENOMIC DNA]</scope>
    <source>
        <strain evidence="2">ULC027bin1</strain>
    </source>
</reference>
<feature type="signal peptide" evidence="1">
    <location>
        <begin position="1"/>
        <end position="25"/>
    </location>
</feature>
<dbReference type="PROSITE" id="PS51257">
    <property type="entry name" value="PROKAR_LIPOPROTEIN"/>
    <property type="match status" value="1"/>
</dbReference>
<proteinExistence type="predicted"/>
<evidence type="ECO:0000313" key="3">
    <source>
        <dbReference type="Proteomes" id="UP000249794"/>
    </source>
</evidence>
<organism evidence="2 3">
    <name type="scientific">Phormidesmis priestleyi</name>
    <dbReference type="NCBI Taxonomy" id="268141"/>
    <lineage>
        <taxon>Bacteria</taxon>
        <taxon>Bacillati</taxon>
        <taxon>Cyanobacteriota</taxon>
        <taxon>Cyanophyceae</taxon>
        <taxon>Leptolyngbyales</taxon>
        <taxon>Leptolyngbyaceae</taxon>
        <taxon>Phormidesmis</taxon>
    </lineage>
</organism>
<accession>A0A2W4WMP8</accession>
<name>A0A2W4WMP8_9CYAN</name>
<gene>
    <name evidence="2" type="ORF">DCF15_20250</name>
</gene>
<keyword evidence="1" id="KW-0732">Signal</keyword>
<evidence type="ECO:0000256" key="1">
    <source>
        <dbReference type="SAM" id="SignalP"/>
    </source>
</evidence>
<evidence type="ECO:0000313" key="2">
    <source>
        <dbReference type="EMBL" id="PZO46453.1"/>
    </source>
</evidence>
<comment type="caution">
    <text evidence="2">The sequence shown here is derived from an EMBL/GenBank/DDBJ whole genome shotgun (WGS) entry which is preliminary data.</text>
</comment>
<protein>
    <recommendedName>
        <fullName evidence="4">Entry exclusion lipoprotein TrbK</fullName>
    </recommendedName>
</protein>
<dbReference type="AlphaFoldDB" id="A0A2W4WMP8"/>
<feature type="chain" id="PRO_5016023314" description="Entry exclusion lipoprotein TrbK" evidence="1">
    <location>
        <begin position="26"/>
        <end position="102"/>
    </location>
</feature>
<dbReference type="Proteomes" id="UP000249794">
    <property type="component" value="Unassembled WGS sequence"/>
</dbReference>
<evidence type="ECO:0008006" key="4">
    <source>
        <dbReference type="Google" id="ProtNLM"/>
    </source>
</evidence>
<reference evidence="3" key="1">
    <citation type="submission" date="2018-04" db="EMBL/GenBank/DDBJ databases">
        <authorList>
            <person name="Cornet L."/>
        </authorList>
    </citation>
    <scope>NUCLEOTIDE SEQUENCE [LARGE SCALE GENOMIC DNA]</scope>
</reference>
<sequence>MNLKKLTQLAFVIILAIATPVLLTACDGGSIGSGSVITQQDCEYDNNLSETADSYISRCRKAGIRRTFPGEYYEKTLGEIDRDKSADGKKVKKLLNDGRFKK</sequence>